<dbReference type="AlphaFoldDB" id="A0AAW7Y6N4"/>
<proteinExistence type="predicted"/>
<gene>
    <name evidence="1" type="ORF">Q4568_08415</name>
</gene>
<protein>
    <submittedName>
        <fullName evidence="1">Uncharacterized protein</fullName>
    </submittedName>
</protein>
<evidence type="ECO:0000313" key="1">
    <source>
        <dbReference type="EMBL" id="MDO6542553.1"/>
    </source>
</evidence>
<accession>A0AAW7Y6N4</accession>
<dbReference type="EMBL" id="JAUOPU010000006">
    <property type="protein sequence ID" value="MDO6542553.1"/>
    <property type="molecule type" value="Genomic_DNA"/>
</dbReference>
<dbReference type="RefSeq" id="WP_303499032.1">
    <property type="nucleotide sequence ID" value="NZ_JAUOPU010000006.1"/>
</dbReference>
<comment type="caution">
    <text evidence="1">The sequence shown here is derived from an EMBL/GenBank/DDBJ whole genome shotgun (WGS) entry which is preliminary data.</text>
</comment>
<sequence length="156" mass="17933">MSKFLFSEMDFHFQIHPLGLERNVRGAWELGIKRFHGLSSELPPSAIDSIDKINAHIGVNPINIDLAEFKESYRTSVELSHVLQEDNAARWVWFSGVEALKDSNYAGWLRSLLTTRDIENLRVVFIIKTRADYLEIFQNSQAPLYKSTLPLQTIVK</sequence>
<reference evidence="1" key="1">
    <citation type="submission" date="2023-07" db="EMBL/GenBank/DDBJ databases">
        <title>Genome content predicts the carbon catabolic preferences of heterotrophic bacteria.</title>
        <authorList>
            <person name="Gralka M."/>
        </authorList>
    </citation>
    <scope>NUCLEOTIDE SEQUENCE</scope>
    <source>
        <strain evidence="1">G2M05</strain>
    </source>
</reference>
<name>A0AAW7Y6N4_9GAMM</name>
<organism evidence="1 2">
    <name type="scientific">Photobacterium sanguinicancri</name>
    <dbReference type="NCBI Taxonomy" id="875932"/>
    <lineage>
        <taxon>Bacteria</taxon>
        <taxon>Pseudomonadati</taxon>
        <taxon>Pseudomonadota</taxon>
        <taxon>Gammaproteobacteria</taxon>
        <taxon>Vibrionales</taxon>
        <taxon>Vibrionaceae</taxon>
        <taxon>Photobacterium</taxon>
    </lineage>
</organism>
<evidence type="ECO:0000313" key="2">
    <source>
        <dbReference type="Proteomes" id="UP001170624"/>
    </source>
</evidence>
<dbReference type="Proteomes" id="UP001170624">
    <property type="component" value="Unassembled WGS sequence"/>
</dbReference>